<comment type="similarity">
    <text evidence="13">Belongs to the glycosyl hydrolase 18 family.</text>
</comment>
<evidence type="ECO:0000256" key="1">
    <source>
        <dbReference type="ARBA" id="ARBA00000822"/>
    </source>
</evidence>
<name>A0AAN9UTL3_9PEZI</name>
<dbReference type="SUPFAM" id="SSF51445">
    <property type="entry name" value="(Trans)glycosidases"/>
    <property type="match status" value="1"/>
</dbReference>
<dbReference type="SMART" id="SM00236">
    <property type="entry name" value="fCBD"/>
    <property type="match status" value="1"/>
</dbReference>
<dbReference type="InterPro" id="IPR000254">
    <property type="entry name" value="CBD"/>
</dbReference>
<proteinExistence type="inferred from homology"/>
<evidence type="ECO:0000256" key="14">
    <source>
        <dbReference type="SAM" id="MobiDB-lite"/>
    </source>
</evidence>
<evidence type="ECO:0000256" key="10">
    <source>
        <dbReference type="ARBA" id="ARBA00023295"/>
    </source>
</evidence>
<evidence type="ECO:0000313" key="18">
    <source>
        <dbReference type="Proteomes" id="UP001320420"/>
    </source>
</evidence>
<dbReference type="GO" id="GO:0030248">
    <property type="term" value="F:cellulose binding"/>
    <property type="evidence" value="ECO:0007669"/>
    <property type="project" value="InterPro"/>
</dbReference>
<dbReference type="SUPFAM" id="SSF57180">
    <property type="entry name" value="Cellulose-binding domain"/>
    <property type="match status" value="1"/>
</dbReference>
<reference evidence="17 18" key="1">
    <citation type="submission" date="2024-02" db="EMBL/GenBank/DDBJ databases">
        <title>De novo assembly and annotation of 12 fungi associated with fruit tree decline syndrome in Ontario, Canada.</title>
        <authorList>
            <person name="Sulman M."/>
            <person name="Ellouze W."/>
            <person name="Ilyukhin E."/>
        </authorList>
    </citation>
    <scope>NUCLEOTIDE SEQUENCE [LARGE SCALE GENOMIC DNA]</scope>
    <source>
        <strain evidence="17 18">M11/M66-122</strain>
    </source>
</reference>
<evidence type="ECO:0000256" key="4">
    <source>
        <dbReference type="ARBA" id="ARBA00022525"/>
    </source>
</evidence>
<evidence type="ECO:0000256" key="13">
    <source>
        <dbReference type="RuleBase" id="RU004453"/>
    </source>
</evidence>
<accession>A0AAN9UTL3</accession>
<evidence type="ECO:0000313" key="17">
    <source>
        <dbReference type="EMBL" id="KAK7754995.1"/>
    </source>
</evidence>
<feature type="domain" description="GH18" evidence="16">
    <location>
        <begin position="1"/>
        <end position="246"/>
    </location>
</feature>
<dbReference type="Pfam" id="PF00704">
    <property type="entry name" value="Glyco_hydro_18"/>
    <property type="match status" value="1"/>
</dbReference>
<keyword evidence="11" id="KW-0624">Polysaccharide degradation</keyword>
<dbReference type="GO" id="GO:0008061">
    <property type="term" value="F:chitin binding"/>
    <property type="evidence" value="ECO:0007669"/>
    <property type="project" value="UniProtKB-KW"/>
</dbReference>
<dbReference type="EC" id="3.2.1.14" evidence="3"/>
<dbReference type="InterPro" id="IPR050542">
    <property type="entry name" value="Glycosyl_Hydrlase18_Chitinase"/>
</dbReference>
<dbReference type="GO" id="GO:0006032">
    <property type="term" value="P:chitin catabolic process"/>
    <property type="evidence" value="ECO:0007669"/>
    <property type="project" value="UniProtKB-KW"/>
</dbReference>
<dbReference type="PANTHER" id="PTHR45708">
    <property type="entry name" value="ENDOCHITINASE"/>
    <property type="match status" value="1"/>
</dbReference>
<sequence>MSRDRVSPEDHDHARALLTYHREDIKACQAKGKTILMSLGGMTYSQGGFSDATAAQQAADQVWDLFGTNTAAANRPFGSAVVDGFDFDFEASTQNFAPFANQLRSHMDASGKTMYLSAAPQCVYPDAAMNDMLNGAVSFDFIMIQFYNNWCGVTNFQPDAAEDPYNFDVWDTWAKQTSKNPSVKVLMGVPASADAGGGYIAAAQLDPVIQYNKQFSSFGGAMMWDMSQLYTNSGFLDTVYASLNDGSAPAEPAPTSTTTTATATTTTTTTGPSPTEPSPTGAVPHWGQCGGDGYTGPTDCEAPYTCQGNEWWMSCQ</sequence>
<dbReference type="GO" id="GO:0008843">
    <property type="term" value="F:endochitinase activity"/>
    <property type="evidence" value="ECO:0007669"/>
    <property type="project" value="UniProtKB-EC"/>
</dbReference>
<keyword evidence="6" id="KW-0732">Signal</keyword>
<dbReference type="PROSITE" id="PS01095">
    <property type="entry name" value="GH18_1"/>
    <property type="match status" value="1"/>
</dbReference>
<dbReference type="PROSITE" id="PS51910">
    <property type="entry name" value="GH18_2"/>
    <property type="match status" value="1"/>
</dbReference>
<evidence type="ECO:0000256" key="7">
    <source>
        <dbReference type="ARBA" id="ARBA00022801"/>
    </source>
</evidence>
<organism evidence="17 18">
    <name type="scientific">Diatrype stigma</name>
    <dbReference type="NCBI Taxonomy" id="117547"/>
    <lineage>
        <taxon>Eukaryota</taxon>
        <taxon>Fungi</taxon>
        <taxon>Dikarya</taxon>
        <taxon>Ascomycota</taxon>
        <taxon>Pezizomycotina</taxon>
        <taxon>Sordariomycetes</taxon>
        <taxon>Xylariomycetidae</taxon>
        <taxon>Xylariales</taxon>
        <taxon>Diatrypaceae</taxon>
        <taxon>Diatrype</taxon>
    </lineage>
</organism>
<evidence type="ECO:0000256" key="2">
    <source>
        <dbReference type="ARBA" id="ARBA00004613"/>
    </source>
</evidence>
<evidence type="ECO:0000256" key="11">
    <source>
        <dbReference type="ARBA" id="ARBA00023326"/>
    </source>
</evidence>
<comment type="catalytic activity">
    <reaction evidence="1">
        <text>Random endo-hydrolysis of N-acetyl-beta-D-glucosaminide (1-&gt;4)-beta-linkages in chitin and chitodextrins.</text>
        <dbReference type="EC" id="3.2.1.14"/>
    </reaction>
</comment>
<dbReference type="EMBL" id="JAKJXP020000016">
    <property type="protein sequence ID" value="KAK7754995.1"/>
    <property type="molecule type" value="Genomic_DNA"/>
</dbReference>
<evidence type="ECO:0000259" key="16">
    <source>
        <dbReference type="PROSITE" id="PS51910"/>
    </source>
</evidence>
<dbReference type="InterPro" id="IPR035971">
    <property type="entry name" value="CBD_sf"/>
</dbReference>
<evidence type="ECO:0000256" key="9">
    <source>
        <dbReference type="ARBA" id="ARBA00023277"/>
    </source>
</evidence>
<dbReference type="GO" id="GO:0005576">
    <property type="term" value="C:extracellular region"/>
    <property type="evidence" value="ECO:0007669"/>
    <property type="project" value="UniProtKB-SubCell"/>
</dbReference>
<protein>
    <recommendedName>
        <fullName evidence="3">chitinase</fullName>
        <ecNumber evidence="3">3.2.1.14</ecNumber>
    </recommendedName>
</protein>
<dbReference type="AlphaFoldDB" id="A0AAN9UTL3"/>
<gene>
    <name evidence="17" type="primary">CHT2_1</name>
    <name evidence="17" type="ORF">SLS62_003079</name>
</gene>
<keyword evidence="18" id="KW-1185">Reference proteome</keyword>
<keyword evidence="7 12" id="KW-0378">Hydrolase</keyword>
<dbReference type="PROSITE" id="PS51164">
    <property type="entry name" value="CBM1_2"/>
    <property type="match status" value="1"/>
</dbReference>
<dbReference type="InterPro" id="IPR001223">
    <property type="entry name" value="Glyco_hydro18_cat"/>
</dbReference>
<comment type="caution">
    <text evidence="17">The sequence shown here is derived from an EMBL/GenBank/DDBJ whole genome shotgun (WGS) entry which is preliminary data.</text>
</comment>
<keyword evidence="5" id="KW-0147">Chitin-binding</keyword>
<keyword evidence="10 12" id="KW-0326">Glycosidase</keyword>
<keyword evidence="4" id="KW-0964">Secreted</keyword>
<evidence type="ECO:0000256" key="5">
    <source>
        <dbReference type="ARBA" id="ARBA00022669"/>
    </source>
</evidence>
<dbReference type="InterPro" id="IPR001579">
    <property type="entry name" value="Glyco_hydro_18_chit_AS"/>
</dbReference>
<dbReference type="PANTHER" id="PTHR45708:SF49">
    <property type="entry name" value="ENDOCHITINASE"/>
    <property type="match status" value="1"/>
</dbReference>
<dbReference type="GO" id="GO:0000272">
    <property type="term" value="P:polysaccharide catabolic process"/>
    <property type="evidence" value="ECO:0007669"/>
    <property type="project" value="UniProtKB-KW"/>
</dbReference>
<keyword evidence="9" id="KW-0119">Carbohydrate metabolism</keyword>
<dbReference type="Proteomes" id="UP001320420">
    <property type="component" value="Unassembled WGS sequence"/>
</dbReference>
<evidence type="ECO:0000259" key="15">
    <source>
        <dbReference type="PROSITE" id="PS51164"/>
    </source>
</evidence>
<evidence type="ECO:0000256" key="8">
    <source>
        <dbReference type="ARBA" id="ARBA00023024"/>
    </source>
</evidence>
<feature type="region of interest" description="Disordered" evidence="14">
    <location>
        <begin position="247"/>
        <end position="282"/>
    </location>
</feature>
<evidence type="ECO:0000256" key="3">
    <source>
        <dbReference type="ARBA" id="ARBA00012729"/>
    </source>
</evidence>
<comment type="subcellular location">
    <subcellularLocation>
        <location evidence="2">Secreted</location>
    </subcellularLocation>
</comment>
<evidence type="ECO:0000256" key="6">
    <source>
        <dbReference type="ARBA" id="ARBA00022729"/>
    </source>
</evidence>
<dbReference type="Pfam" id="PF00734">
    <property type="entry name" value="CBM_1"/>
    <property type="match status" value="1"/>
</dbReference>
<keyword evidence="8" id="KW-0146">Chitin degradation</keyword>
<dbReference type="InterPro" id="IPR017853">
    <property type="entry name" value="GH"/>
</dbReference>
<dbReference type="Gene3D" id="3.20.20.80">
    <property type="entry name" value="Glycosidases"/>
    <property type="match status" value="1"/>
</dbReference>
<feature type="domain" description="CBM1" evidence="15">
    <location>
        <begin position="281"/>
        <end position="316"/>
    </location>
</feature>
<evidence type="ECO:0000256" key="12">
    <source>
        <dbReference type="RuleBase" id="RU000489"/>
    </source>
</evidence>